<organism evidence="1 2">
    <name type="scientific">Candidatus Kapaibacterium thiocyanatum</name>
    <dbReference type="NCBI Taxonomy" id="1895771"/>
    <lineage>
        <taxon>Bacteria</taxon>
        <taxon>Pseudomonadati</taxon>
        <taxon>Candidatus Kapaibacteriota</taxon>
        <taxon>Candidatus Kapaibacteriia</taxon>
        <taxon>Candidatus Kapaibacteriales</taxon>
        <taxon>Candidatus Kapaibacteriaceae</taxon>
        <taxon>Candidatus Kapaibacterium</taxon>
    </lineage>
</organism>
<dbReference type="AlphaFoldDB" id="A0A1M3L5Q1"/>
<name>A0A1M3L5Q1_9BACT</name>
<accession>A0A1M3L5Q1</accession>
<comment type="caution">
    <text evidence="1">The sequence shown here is derived from an EMBL/GenBank/DDBJ whole genome shotgun (WGS) entry which is preliminary data.</text>
</comment>
<proteinExistence type="predicted"/>
<evidence type="ECO:0000313" key="1">
    <source>
        <dbReference type="EMBL" id="OJX60887.1"/>
    </source>
</evidence>
<evidence type="ECO:0000313" key="2">
    <source>
        <dbReference type="Proteomes" id="UP000184233"/>
    </source>
</evidence>
<reference evidence="1 2" key="1">
    <citation type="submission" date="2016-09" db="EMBL/GenBank/DDBJ databases">
        <title>Genome-resolved meta-omics ties microbial dynamics to process performance in biotechnology for thiocyanate degradation.</title>
        <authorList>
            <person name="Kantor R.S."/>
            <person name="Huddy R.J."/>
            <person name="Iyer R."/>
            <person name="Thomas B.C."/>
            <person name="Brown C.T."/>
            <person name="Anantharaman K."/>
            <person name="Tringe S."/>
            <person name="Hettich R.L."/>
            <person name="Harrison S.T."/>
            <person name="Banfield J.F."/>
        </authorList>
    </citation>
    <scope>NUCLEOTIDE SEQUENCE [LARGE SCALE GENOMIC DNA]</scope>
    <source>
        <strain evidence="1">59-99</strain>
    </source>
</reference>
<sequence>MFGQHFIPSKLLEDTIMTIFNFGRHNVPFADIQNIKVDYKYPDSEIYVDLELSGGAQLSLNLPDSLTFMEQFLQKIREEKKI</sequence>
<dbReference type="STRING" id="1895771.BGO89_04805"/>
<protein>
    <submittedName>
        <fullName evidence="1">Uncharacterized protein</fullName>
    </submittedName>
</protein>
<gene>
    <name evidence="1" type="ORF">BGO89_04805</name>
</gene>
<dbReference type="EMBL" id="MKVH01000003">
    <property type="protein sequence ID" value="OJX60887.1"/>
    <property type="molecule type" value="Genomic_DNA"/>
</dbReference>
<dbReference type="Proteomes" id="UP000184233">
    <property type="component" value="Unassembled WGS sequence"/>
</dbReference>